<dbReference type="AlphaFoldDB" id="A0A0C9Z834"/>
<feature type="compositionally biased region" description="Acidic residues" evidence="1">
    <location>
        <begin position="13"/>
        <end position="28"/>
    </location>
</feature>
<keyword evidence="3" id="KW-1185">Reference proteome</keyword>
<dbReference type="Proteomes" id="UP000054018">
    <property type="component" value="Unassembled WGS sequence"/>
</dbReference>
<evidence type="ECO:0000313" key="2">
    <source>
        <dbReference type="EMBL" id="KIK22229.1"/>
    </source>
</evidence>
<name>A0A0C9Z834_9AGAM</name>
<gene>
    <name evidence="2" type="ORF">PISMIDRAFT_680561</name>
</gene>
<dbReference type="EMBL" id="KN833742">
    <property type="protein sequence ID" value="KIK22229.1"/>
    <property type="molecule type" value="Genomic_DNA"/>
</dbReference>
<protein>
    <submittedName>
        <fullName evidence="2">Uncharacterized protein</fullName>
    </submittedName>
</protein>
<feature type="region of interest" description="Disordered" evidence="1">
    <location>
        <begin position="1"/>
        <end position="37"/>
    </location>
</feature>
<reference evidence="2 3" key="1">
    <citation type="submission" date="2014-04" db="EMBL/GenBank/DDBJ databases">
        <authorList>
            <consortium name="DOE Joint Genome Institute"/>
            <person name="Kuo A."/>
            <person name="Kohler A."/>
            <person name="Costa M.D."/>
            <person name="Nagy L.G."/>
            <person name="Floudas D."/>
            <person name="Copeland A."/>
            <person name="Barry K.W."/>
            <person name="Cichocki N."/>
            <person name="Veneault-Fourrey C."/>
            <person name="LaButti K."/>
            <person name="Lindquist E.A."/>
            <person name="Lipzen A."/>
            <person name="Lundell T."/>
            <person name="Morin E."/>
            <person name="Murat C."/>
            <person name="Sun H."/>
            <person name="Tunlid A."/>
            <person name="Henrissat B."/>
            <person name="Grigoriev I.V."/>
            <person name="Hibbett D.S."/>
            <person name="Martin F."/>
            <person name="Nordberg H.P."/>
            <person name="Cantor M.N."/>
            <person name="Hua S.X."/>
        </authorList>
    </citation>
    <scope>NUCLEOTIDE SEQUENCE [LARGE SCALE GENOMIC DNA]</scope>
    <source>
        <strain evidence="2 3">441</strain>
    </source>
</reference>
<dbReference type="HOGENOM" id="CLU_3088159_0_0_1"/>
<organism evidence="2 3">
    <name type="scientific">Pisolithus microcarpus 441</name>
    <dbReference type="NCBI Taxonomy" id="765257"/>
    <lineage>
        <taxon>Eukaryota</taxon>
        <taxon>Fungi</taxon>
        <taxon>Dikarya</taxon>
        <taxon>Basidiomycota</taxon>
        <taxon>Agaricomycotina</taxon>
        <taxon>Agaricomycetes</taxon>
        <taxon>Agaricomycetidae</taxon>
        <taxon>Boletales</taxon>
        <taxon>Sclerodermatineae</taxon>
        <taxon>Pisolithaceae</taxon>
        <taxon>Pisolithus</taxon>
    </lineage>
</organism>
<reference evidence="3" key="2">
    <citation type="submission" date="2015-01" db="EMBL/GenBank/DDBJ databases">
        <title>Evolutionary Origins and Diversification of the Mycorrhizal Mutualists.</title>
        <authorList>
            <consortium name="DOE Joint Genome Institute"/>
            <consortium name="Mycorrhizal Genomics Consortium"/>
            <person name="Kohler A."/>
            <person name="Kuo A."/>
            <person name="Nagy L.G."/>
            <person name="Floudas D."/>
            <person name="Copeland A."/>
            <person name="Barry K.W."/>
            <person name="Cichocki N."/>
            <person name="Veneault-Fourrey C."/>
            <person name="LaButti K."/>
            <person name="Lindquist E.A."/>
            <person name="Lipzen A."/>
            <person name="Lundell T."/>
            <person name="Morin E."/>
            <person name="Murat C."/>
            <person name="Riley R."/>
            <person name="Ohm R."/>
            <person name="Sun H."/>
            <person name="Tunlid A."/>
            <person name="Henrissat B."/>
            <person name="Grigoriev I.V."/>
            <person name="Hibbett D.S."/>
            <person name="Martin F."/>
        </authorList>
    </citation>
    <scope>NUCLEOTIDE SEQUENCE [LARGE SCALE GENOMIC DNA]</scope>
    <source>
        <strain evidence="3">441</strain>
    </source>
</reference>
<sequence>MAIRTGTPYGEQDWPDPWESDEDEEEETDWPHISFPSKSYFRPLIDLSRGDS</sequence>
<proteinExistence type="predicted"/>
<evidence type="ECO:0000313" key="3">
    <source>
        <dbReference type="Proteomes" id="UP000054018"/>
    </source>
</evidence>
<accession>A0A0C9Z834</accession>
<evidence type="ECO:0000256" key="1">
    <source>
        <dbReference type="SAM" id="MobiDB-lite"/>
    </source>
</evidence>